<proteinExistence type="predicted"/>
<accession>A0A0D0BK17</accession>
<sequence length="175" mass="20550">MFTENLHRQPTFICPTSFQDLSVFKELPDLLWIHVFEQLTRSRDRYHVVQTCRKFYMLGLRELYSQLSFRHMSQFLDNVSFWEDRKDDMVSAPRSISVHGSFLSLSGRELFLRSNLAAAEAGTRAFLQIPLSIWVSSQNHCNNFARSVAGQLYRMHIFSWHAYAVSKYVVLSFQD</sequence>
<protein>
    <recommendedName>
        <fullName evidence="1">F-box domain-containing protein</fullName>
    </recommendedName>
</protein>
<dbReference type="Proteomes" id="UP000053593">
    <property type="component" value="Unassembled WGS sequence"/>
</dbReference>
<reference evidence="2 3" key="1">
    <citation type="submission" date="2014-04" db="EMBL/GenBank/DDBJ databases">
        <title>Evolutionary Origins and Diversification of the Mycorrhizal Mutualists.</title>
        <authorList>
            <consortium name="DOE Joint Genome Institute"/>
            <consortium name="Mycorrhizal Genomics Consortium"/>
            <person name="Kohler A."/>
            <person name="Kuo A."/>
            <person name="Nagy L.G."/>
            <person name="Floudas D."/>
            <person name="Copeland A."/>
            <person name="Barry K.W."/>
            <person name="Cichocki N."/>
            <person name="Veneault-Fourrey C."/>
            <person name="LaButti K."/>
            <person name="Lindquist E.A."/>
            <person name="Lipzen A."/>
            <person name="Lundell T."/>
            <person name="Morin E."/>
            <person name="Murat C."/>
            <person name="Riley R."/>
            <person name="Ohm R."/>
            <person name="Sun H."/>
            <person name="Tunlid A."/>
            <person name="Henrissat B."/>
            <person name="Grigoriev I.V."/>
            <person name="Hibbett D.S."/>
            <person name="Martin F."/>
        </authorList>
    </citation>
    <scope>NUCLEOTIDE SEQUENCE [LARGE SCALE GENOMIC DNA]</scope>
    <source>
        <strain evidence="2 3">FD-317 M1</strain>
    </source>
</reference>
<gene>
    <name evidence="2" type="ORF">GYMLUDRAFT_48214</name>
</gene>
<organism evidence="2 3">
    <name type="scientific">Collybiopsis luxurians FD-317 M1</name>
    <dbReference type="NCBI Taxonomy" id="944289"/>
    <lineage>
        <taxon>Eukaryota</taxon>
        <taxon>Fungi</taxon>
        <taxon>Dikarya</taxon>
        <taxon>Basidiomycota</taxon>
        <taxon>Agaricomycotina</taxon>
        <taxon>Agaricomycetes</taxon>
        <taxon>Agaricomycetidae</taxon>
        <taxon>Agaricales</taxon>
        <taxon>Marasmiineae</taxon>
        <taxon>Omphalotaceae</taxon>
        <taxon>Collybiopsis</taxon>
        <taxon>Collybiopsis luxurians</taxon>
    </lineage>
</organism>
<dbReference type="AlphaFoldDB" id="A0A0D0BK17"/>
<keyword evidence="3" id="KW-1185">Reference proteome</keyword>
<evidence type="ECO:0000259" key="1">
    <source>
        <dbReference type="Pfam" id="PF12937"/>
    </source>
</evidence>
<dbReference type="EMBL" id="KN834810">
    <property type="protein sequence ID" value="KIK55011.1"/>
    <property type="molecule type" value="Genomic_DNA"/>
</dbReference>
<evidence type="ECO:0000313" key="3">
    <source>
        <dbReference type="Proteomes" id="UP000053593"/>
    </source>
</evidence>
<dbReference type="OrthoDB" id="2913549at2759"/>
<dbReference type="HOGENOM" id="CLU_1532737_0_0_1"/>
<dbReference type="InterPro" id="IPR001810">
    <property type="entry name" value="F-box_dom"/>
</dbReference>
<feature type="domain" description="F-box" evidence="1">
    <location>
        <begin position="25"/>
        <end position="70"/>
    </location>
</feature>
<dbReference type="Pfam" id="PF12937">
    <property type="entry name" value="F-box-like"/>
    <property type="match status" value="1"/>
</dbReference>
<evidence type="ECO:0000313" key="2">
    <source>
        <dbReference type="EMBL" id="KIK55011.1"/>
    </source>
</evidence>
<name>A0A0D0BK17_9AGAR</name>